<evidence type="ECO:0000313" key="6">
    <source>
        <dbReference type="EMBL" id="KAK9120966.1"/>
    </source>
</evidence>
<dbReference type="InterPro" id="IPR039391">
    <property type="entry name" value="Phytocyanin-like"/>
</dbReference>
<dbReference type="AlphaFoldDB" id="A0AAP0ISJ9"/>
<dbReference type="SUPFAM" id="SSF49503">
    <property type="entry name" value="Cupredoxins"/>
    <property type="match status" value="1"/>
</dbReference>
<dbReference type="PANTHER" id="PTHR33021:SF70">
    <property type="entry name" value="PHYTOCYANIN DOMAIN-CONTAINING PROTEIN"/>
    <property type="match status" value="1"/>
</dbReference>
<evidence type="ECO:0000256" key="3">
    <source>
        <dbReference type="SAM" id="MobiDB-lite"/>
    </source>
</evidence>
<dbReference type="FunFam" id="2.60.40.420:FF:000003">
    <property type="entry name" value="Blue copper"/>
    <property type="match status" value="1"/>
</dbReference>
<dbReference type="CDD" id="cd04216">
    <property type="entry name" value="Phytocyanin"/>
    <property type="match status" value="1"/>
</dbReference>
<dbReference type="Proteomes" id="UP001420932">
    <property type="component" value="Unassembled WGS sequence"/>
</dbReference>
<dbReference type="GO" id="GO:0005886">
    <property type="term" value="C:plasma membrane"/>
    <property type="evidence" value="ECO:0007669"/>
    <property type="project" value="TreeGrafter"/>
</dbReference>
<accession>A0AAP0ISJ9</accession>
<keyword evidence="2" id="KW-0325">Glycoprotein</keyword>
<evidence type="ECO:0000259" key="5">
    <source>
        <dbReference type="PROSITE" id="PS51485"/>
    </source>
</evidence>
<dbReference type="PROSITE" id="PS51485">
    <property type="entry name" value="PHYTOCYANIN"/>
    <property type="match status" value="1"/>
</dbReference>
<protein>
    <recommendedName>
        <fullName evidence="5">Phytocyanin domain-containing protein</fullName>
    </recommendedName>
</protein>
<dbReference type="InterPro" id="IPR003245">
    <property type="entry name" value="Phytocyanin_dom"/>
</dbReference>
<gene>
    <name evidence="6" type="ORF">Syun_018583</name>
</gene>
<dbReference type="GO" id="GO:0009055">
    <property type="term" value="F:electron transfer activity"/>
    <property type="evidence" value="ECO:0007669"/>
    <property type="project" value="InterPro"/>
</dbReference>
<keyword evidence="7" id="KW-1185">Reference proteome</keyword>
<feature type="region of interest" description="Disordered" evidence="3">
    <location>
        <begin position="131"/>
        <end position="156"/>
    </location>
</feature>
<evidence type="ECO:0000256" key="2">
    <source>
        <dbReference type="ARBA" id="ARBA00023180"/>
    </source>
</evidence>
<feature type="domain" description="Phytocyanin" evidence="5">
    <location>
        <begin position="26"/>
        <end position="125"/>
    </location>
</feature>
<feature type="chain" id="PRO_5043031138" description="Phytocyanin domain-containing protein" evidence="4">
    <location>
        <begin position="26"/>
        <end position="184"/>
    </location>
</feature>
<dbReference type="GO" id="GO:0046872">
    <property type="term" value="F:metal ion binding"/>
    <property type="evidence" value="ECO:0007669"/>
    <property type="project" value="UniProtKB-KW"/>
</dbReference>
<proteinExistence type="predicted"/>
<evidence type="ECO:0000256" key="1">
    <source>
        <dbReference type="ARBA" id="ARBA00022723"/>
    </source>
</evidence>
<evidence type="ECO:0000256" key="4">
    <source>
        <dbReference type="SAM" id="SignalP"/>
    </source>
</evidence>
<keyword evidence="1" id="KW-0479">Metal-binding</keyword>
<sequence>MANFKLLFLLYVVVGLVVLLSTCSATLYNVGDRAGWDISTDLHSWQQNKTFYVGDVLWFQYSSSFSVDEVTNKEHFKDCNVTSPISIGSSGNTTIPLTAPGERYFVCGNKLYCLGGMKLDVVVHANSSASAPVSSEPGAAPSSLPRPSGKNNSPVDPTYSSSSRCVLGMNACIAFVATTWFWFL</sequence>
<dbReference type="PANTHER" id="PTHR33021">
    <property type="entry name" value="BLUE COPPER PROTEIN"/>
    <property type="match status" value="1"/>
</dbReference>
<name>A0AAP0ISJ9_9MAGN</name>
<dbReference type="Pfam" id="PF02298">
    <property type="entry name" value="Cu_bind_like"/>
    <property type="match status" value="1"/>
</dbReference>
<evidence type="ECO:0000313" key="7">
    <source>
        <dbReference type="Proteomes" id="UP001420932"/>
    </source>
</evidence>
<reference evidence="6 7" key="1">
    <citation type="submission" date="2024-01" db="EMBL/GenBank/DDBJ databases">
        <title>Genome assemblies of Stephania.</title>
        <authorList>
            <person name="Yang L."/>
        </authorList>
    </citation>
    <scope>NUCLEOTIDE SEQUENCE [LARGE SCALE GENOMIC DNA]</scope>
    <source>
        <strain evidence="6">YNDBR</strain>
        <tissue evidence="6">Leaf</tissue>
    </source>
</reference>
<organism evidence="6 7">
    <name type="scientific">Stephania yunnanensis</name>
    <dbReference type="NCBI Taxonomy" id="152371"/>
    <lineage>
        <taxon>Eukaryota</taxon>
        <taxon>Viridiplantae</taxon>
        <taxon>Streptophyta</taxon>
        <taxon>Embryophyta</taxon>
        <taxon>Tracheophyta</taxon>
        <taxon>Spermatophyta</taxon>
        <taxon>Magnoliopsida</taxon>
        <taxon>Ranunculales</taxon>
        <taxon>Menispermaceae</taxon>
        <taxon>Menispermoideae</taxon>
        <taxon>Cissampelideae</taxon>
        <taxon>Stephania</taxon>
    </lineage>
</organism>
<keyword evidence="4" id="KW-0732">Signal</keyword>
<dbReference type="EMBL" id="JBBNAF010000008">
    <property type="protein sequence ID" value="KAK9120966.1"/>
    <property type="molecule type" value="Genomic_DNA"/>
</dbReference>
<comment type="caution">
    <text evidence="6">The sequence shown here is derived from an EMBL/GenBank/DDBJ whole genome shotgun (WGS) entry which is preliminary data.</text>
</comment>
<dbReference type="InterPro" id="IPR008972">
    <property type="entry name" value="Cupredoxin"/>
</dbReference>
<dbReference type="Gene3D" id="2.60.40.420">
    <property type="entry name" value="Cupredoxins - blue copper proteins"/>
    <property type="match status" value="1"/>
</dbReference>
<feature type="signal peptide" evidence="4">
    <location>
        <begin position="1"/>
        <end position="25"/>
    </location>
</feature>